<comment type="caution">
    <text evidence="1">The sequence shown here is derived from an EMBL/GenBank/DDBJ whole genome shotgun (WGS) entry which is preliminary data.</text>
</comment>
<dbReference type="EMBL" id="SNRY01010289">
    <property type="protein sequence ID" value="KAA6305955.1"/>
    <property type="molecule type" value="Genomic_DNA"/>
</dbReference>
<dbReference type="PANTHER" id="PTHR34585">
    <property type="match status" value="1"/>
</dbReference>
<organism evidence="1">
    <name type="scientific">termite gut metagenome</name>
    <dbReference type="NCBI Taxonomy" id="433724"/>
    <lineage>
        <taxon>unclassified sequences</taxon>
        <taxon>metagenomes</taxon>
        <taxon>organismal metagenomes</taxon>
    </lineage>
</organism>
<dbReference type="InterPro" id="IPR009061">
    <property type="entry name" value="DNA-bd_dom_put_sf"/>
</dbReference>
<proteinExistence type="predicted"/>
<dbReference type="AlphaFoldDB" id="A0A5J4P904"/>
<sequence length="100" mass="11897">MDIQDNKFDDFTRKIIERLDELQALMKAKNRLNGENLYDNQDLCFMLKLSKRSLQRYRSLGMLRYMQIGQKTFYTESDVGQFIKEHIVKGDGNEVAFHLE</sequence>
<reference evidence="1" key="1">
    <citation type="submission" date="2019-03" db="EMBL/GenBank/DDBJ databases">
        <title>Single cell metagenomics reveals metabolic interactions within the superorganism composed of flagellate Streblomastix strix and complex community of Bacteroidetes bacteria on its surface.</title>
        <authorList>
            <person name="Treitli S.C."/>
            <person name="Kolisko M."/>
            <person name="Husnik F."/>
            <person name="Keeling P."/>
            <person name="Hampl V."/>
        </authorList>
    </citation>
    <scope>NUCLEOTIDE SEQUENCE</scope>
    <source>
        <strain evidence="1">STM</strain>
    </source>
</reference>
<evidence type="ECO:0000313" key="1">
    <source>
        <dbReference type="EMBL" id="KAA6305955.1"/>
    </source>
</evidence>
<name>A0A5J4P904_9ZZZZ</name>
<dbReference type="PANTHER" id="PTHR34585:SF22">
    <property type="entry name" value="HELIX-TURN-HELIX DOMAIN-CONTAINING PROTEIN"/>
    <property type="match status" value="1"/>
</dbReference>
<dbReference type="SUPFAM" id="SSF46955">
    <property type="entry name" value="Putative DNA-binding domain"/>
    <property type="match status" value="1"/>
</dbReference>
<evidence type="ECO:0008006" key="2">
    <source>
        <dbReference type="Google" id="ProtNLM"/>
    </source>
</evidence>
<protein>
    <recommendedName>
        <fullName evidence="2">Helix-turn-helix domain-containing protein</fullName>
    </recommendedName>
</protein>
<gene>
    <name evidence="1" type="ORF">EZS27_042390</name>
</gene>
<accession>A0A5J4P904</accession>